<evidence type="ECO:0000313" key="2">
    <source>
        <dbReference type="Proteomes" id="UP000198943"/>
    </source>
</evidence>
<keyword evidence="2" id="KW-1185">Reference proteome</keyword>
<dbReference type="Proteomes" id="UP000198943">
    <property type="component" value="Unassembled WGS sequence"/>
</dbReference>
<evidence type="ECO:0000313" key="1">
    <source>
        <dbReference type="EMBL" id="SDC10074.1"/>
    </source>
</evidence>
<proteinExistence type="predicted"/>
<dbReference type="NCBIfam" id="TIGR01784">
    <property type="entry name" value="T_den_put_tspse"/>
    <property type="match status" value="1"/>
</dbReference>
<gene>
    <name evidence="1" type="ORF">SAMN04487864_102229</name>
</gene>
<organism evidence="1 2">
    <name type="scientific">Succiniclasticum ruminis</name>
    <dbReference type="NCBI Taxonomy" id="40841"/>
    <lineage>
        <taxon>Bacteria</taxon>
        <taxon>Bacillati</taxon>
        <taxon>Bacillota</taxon>
        <taxon>Negativicutes</taxon>
        <taxon>Acidaminococcales</taxon>
        <taxon>Acidaminococcaceae</taxon>
        <taxon>Succiniclasticum</taxon>
    </lineage>
</organism>
<protein>
    <recommendedName>
        <fullName evidence="3">PD-(D/E)XK nuclease family transposase</fullName>
    </recommendedName>
</protein>
<sequence>MKIIDWDSLTFVNNYVFQEVLKNKELCKYLIEKILHIQIKDIRYLIEERHINSARISSKSIRLDVYVENQEGTVLDIEMQVTGEKSTVNVGKDEAAVIKGLPLRTRYYQSLISMDMLKRGMKYRELRKSYVIFICTFDPFGEGLPMYHFTYRCKEDMQLEMGDLTENIYLNAKAAEKTEDPALADFLSYVDSGKAGSKFTQAIDAETKRVRSDQDWRERFVTWEMDLAIIQEDAEKKGRLEGEKKKALAIAKALKDDGMPNEKIAKVTALPLPEVVAL</sequence>
<dbReference type="RefSeq" id="WP_093729393.1">
    <property type="nucleotide sequence ID" value="NZ_FMYW01000002.1"/>
</dbReference>
<dbReference type="AlphaFoldDB" id="A0A1G6IUD6"/>
<dbReference type="OrthoDB" id="9775482at2"/>
<dbReference type="InterPro" id="IPR010106">
    <property type="entry name" value="RpnA"/>
</dbReference>
<dbReference type="EMBL" id="FMYW01000002">
    <property type="protein sequence ID" value="SDC10074.1"/>
    <property type="molecule type" value="Genomic_DNA"/>
</dbReference>
<accession>A0A1G6IUD6</accession>
<reference evidence="2" key="1">
    <citation type="submission" date="2016-10" db="EMBL/GenBank/DDBJ databases">
        <authorList>
            <person name="Varghese N."/>
            <person name="Submissions S."/>
        </authorList>
    </citation>
    <scope>NUCLEOTIDE SEQUENCE [LARGE SCALE GENOMIC DNA]</scope>
    <source>
        <strain evidence="2">DSM 11005</strain>
    </source>
</reference>
<dbReference type="Pfam" id="PF12784">
    <property type="entry name" value="PDDEXK_2"/>
    <property type="match status" value="1"/>
</dbReference>
<name>A0A1G6IUD6_9FIRM</name>
<evidence type="ECO:0008006" key="3">
    <source>
        <dbReference type="Google" id="ProtNLM"/>
    </source>
</evidence>